<sequence>MAPRPGQNISLTIIVAATAKELGIGNAGSLPWRIKQEMQYFARVTKRVPLDSSTHIKPDSTRCNAVIMGRKTWDSIPPKFRPLKDRLNVVLSRNSEFTNAQPATSTSLAQVRSELPTDEDATRRTATNPIRLGRVFVIGGASVYHTALQLPQTKHILLTKVHKEFDCDTHFPLNLGSREAIESGWLQKSKGELESFIGEDLPDVLEEEGVKFEYCLYERG</sequence>
<dbReference type="GO" id="GO:0006730">
    <property type="term" value="P:one-carbon metabolic process"/>
    <property type="evidence" value="ECO:0007669"/>
    <property type="project" value="UniProtKB-KW"/>
</dbReference>
<evidence type="ECO:0000256" key="5">
    <source>
        <dbReference type="ARBA" id="ARBA00022857"/>
    </source>
</evidence>
<dbReference type="EMBL" id="ML975157">
    <property type="protein sequence ID" value="KAF1812662.1"/>
    <property type="molecule type" value="Genomic_DNA"/>
</dbReference>
<dbReference type="InterPro" id="IPR024072">
    <property type="entry name" value="DHFR-like_dom_sf"/>
</dbReference>
<evidence type="ECO:0000256" key="2">
    <source>
        <dbReference type="ARBA" id="ARBA00012856"/>
    </source>
</evidence>
<dbReference type="CDD" id="cd00209">
    <property type="entry name" value="DHFR"/>
    <property type="match status" value="1"/>
</dbReference>
<reference evidence="12" key="2">
    <citation type="submission" date="2020-04" db="EMBL/GenBank/DDBJ databases">
        <authorList>
            <consortium name="NCBI Genome Project"/>
        </authorList>
    </citation>
    <scope>NUCLEOTIDE SEQUENCE</scope>
    <source>
        <strain evidence="12">CBS 781.70</strain>
    </source>
</reference>
<reference evidence="10 12" key="1">
    <citation type="submission" date="2020-01" db="EMBL/GenBank/DDBJ databases">
        <authorList>
            <consortium name="DOE Joint Genome Institute"/>
            <person name="Haridas S."/>
            <person name="Albert R."/>
            <person name="Binder M."/>
            <person name="Bloem J."/>
            <person name="Labutti K."/>
            <person name="Salamov A."/>
            <person name="Andreopoulos B."/>
            <person name="Baker S.E."/>
            <person name="Barry K."/>
            <person name="Bills G."/>
            <person name="Bluhm B.H."/>
            <person name="Cannon C."/>
            <person name="Castanera R."/>
            <person name="Culley D.E."/>
            <person name="Daum C."/>
            <person name="Ezra D."/>
            <person name="Gonzalez J.B."/>
            <person name="Henrissat B."/>
            <person name="Kuo A."/>
            <person name="Liang C."/>
            <person name="Lipzen A."/>
            <person name="Lutzoni F."/>
            <person name="Magnuson J."/>
            <person name="Mondo S."/>
            <person name="Nolan M."/>
            <person name="Ohm R."/>
            <person name="Pangilinan J."/>
            <person name="Park H.-J."/>
            <person name="Ramirez L."/>
            <person name="Alfaro M."/>
            <person name="Sun H."/>
            <person name="Tritt A."/>
            <person name="Yoshinaga Y."/>
            <person name="Zwiers L.-H."/>
            <person name="Turgeon B.G."/>
            <person name="Goodwin S.B."/>
            <person name="Spatafora J.W."/>
            <person name="Crous P.W."/>
            <person name="Grigoriev I.V."/>
        </authorList>
    </citation>
    <scope>NUCLEOTIDE SEQUENCE</scope>
    <source>
        <strain evidence="10 12">CBS 781.70</strain>
    </source>
</reference>
<evidence type="ECO:0000259" key="9">
    <source>
        <dbReference type="PROSITE" id="PS51330"/>
    </source>
</evidence>
<gene>
    <name evidence="10 12" type="ORF">P152DRAFT_396975</name>
</gene>
<dbReference type="GO" id="GO:0004146">
    <property type="term" value="F:dihydrofolate reductase activity"/>
    <property type="evidence" value="ECO:0007669"/>
    <property type="project" value="UniProtKB-EC"/>
</dbReference>
<keyword evidence="6" id="KW-0560">Oxidoreductase</keyword>
<dbReference type="Pfam" id="PF00186">
    <property type="entry name" value="DHFR_1"/>
    <property type="match status" value="1"/>
</dbReference>
<dbReference type="Gene3D" id="3.40.430.10">
    <property type="entry name" value="Dihydrofolate Reductase, subunit A"/>
    <property type="match status" value="1"/>
</dbReference>
<dbReference type="PROSITE" id="PS51330">
    <property type="entry name" value="DHFR_2"/>
    <property type="match status" value="1"/>
</dbReference>
<feature type="domain" description="DHFR" evidence="9">
    <location>
        <begin position="10"/>
        <end position="219"/>
    </location>
</feature>
<dbReference type="InterPro" id="IPR012259">
    <property type="entry name" value="DHFR"/>
</dbReference>
<evidence type="ECO:0000256" key="7">
    <source>
        <dbReference type="RuleBase" id="RU004474"/>
    </source>
</evidence>
<accession>A0A6G1G3V4</accession>
<comment type="similarity">
    <text evidence="7">Belongs to the dihydrofolate reductase family.</text>
</comment>
<keyword evidence="4" id="KW-0554">One-carbon metabolism</keyword>
<dbReference type="GO" id="GO:0046452">
    <property type="term" value="P:dihydrofolate metabolic process"/>
    <property type="evidence" value="ECO:0007669"/>
    <property type="project" value="TreeGrafter"/>
</dbReference>
<dbReference type="PANTHER" id="PTHR48069">
    <property type="entry name" value="DIHYDROFOLATE REDUCTASE"/>
    <property type="match status" value="1"/>
</dbReference>
<evidence type="ECO:0000256" key="4">
    <source>
        <dbReference type="ARBA" id="ARBA00022563"/>
    </source>
</evidence>
<dbReference type="GO" id="GO:0005739">
    <property type="term" value="C:mitochondrion"/>
    <property type="evidence" value="ECO:0007669"/>
    <property type="project" value="TreeGrafter"/>
</dbReference>
<dbReference type="PRINTS" id="PR00070">
    <property type="entry name" value="DHFR"/>
</dbReference>
<dbReference type="UniPathway" id="UPA00077">
    <property type="reaction ID" value="UER00158"/>
</dbReference>
<feature type="region of interest" description="Disordered" evidence="8">
    <location>
        <begin position="101"/>
        <end position="124"/>
    </location>
</feature>
<dbReference type="InterPro" id="IPR017925">
    <property type="entry name" value="DHFR_CS"/>
</dbReference>
<evidence type="ECO:0000256" key="6">
    <source>
        <dbReference type="ARBA" id="ARBA00023002"/>
    </source>
</evidence>
<evidence type="ECO:0000313" key="11">
    <source>
        <dbReference type="Proteomes" id="UP000504638"/>
    </source>
</evidence>
<organism evidence="10">
    <name type="scientific">Eremomyces bilateralis CBS 781.70</name>
    <dbReference type="NCBI Taxonomy" id="1392243"/>
    <lineage>
        <taxon>Eukaryota</taxon>
        <taxon>Fungi</taxon>
        <taxon>Dikarya</taxon>
        <taxon>Ascomycota</taxon>
        <taxon>Pezizomycotina</taxon>
        <taxon>Dothideomycetes</taxon>
        <taxon>Dothideomycetes incertae sedis</taxon>
        <taxon>Eremomycetales</taxon>
        <taxon>Eremomycetaceae</taxon>
        <taxon>Eremomyces</taxon>
    </lineage>
</organism>
<evidence type="ECO:0000313" key="10">
    <source>
        <dbReference type="EMBL" id="KAF1812662.1"/>
    </source>
</evidence>
<keyword evidence="5" id="KW-0521">NADP</keyword>
<dbReference type="PANTHER" id="PTHR48069:SF3">
    <property type="entry name" value="DIHYDROFOLATE REDUCTASE"/>
    <property type="match status" value="1"/>
</dbReference>
<proteinExistence type="inferred from homology"/>
<dbReference type="RefSeq" id="XP_033534293.1">
    <property type="nucleotide sequence ID" value="XM_033676389.1"/>
</dbReference>
<dbReference type="OrthoDB" id="414698at2759"/>
<dbReference type="EC" id="1.5.1.3" evidence="2"/>
<protein>
    <recommendedName>
        <fullName evidence="3">Dihydrofolate reductase</fullName>
        <ecNumber evidence="2">1.5.1.3</ecNumber>
    </recommendedName>
</protein>
<dbReference type="InterPro" id="IPR001796">
    <property type="entry name" value="DHFR_dom"/>
</dbReference>
<dbReference type="GO" id="GO:0050661">
    <property type="term" value="F:NADP binding"/>
    <property type="evidence" value="ECO:0007669"/>
    <property type="project" value="InterPro"/>
</dbReference>
<keyword evidence="11" id="KW-1185">Reference proteome</keyword>
<comment type="pathway">
    <text evidence="1">Cofactor biosynthesis; tetrahydrofolate biosynthesis; 5,6,7,8-tetrahydrofolate from 7,8-dihydrofolate: step 1/1.</text>
</comment>
<dbReference type="AlphaFoldDB" id="A0A6G1G3V4"/>
<dbReference type="PROSITE" id="PS00075">
    <property type="entry name" value="DHFR_1"/>
    <property type="match status" value="1"/>
</dbReference>
<evidence type="ECO:0000256" key="1">
    <source>
        <dbReference type="ARBA" id="ARBA00004903"/>
    </source>
</evidence>
<evidence type="ECO:0000256" key="8">
    <source>
        <dbReference type="SAM" id="MobiDB-lite"/>
    </source>
</evidence>
<name>A0A6G1G3V4_9PEZI</name>
<dbReference type="GO" id="GO:0046654">
    <property type="term" value="P:tetrahydrofolate biosynthetic process"/>
    <property type="evidence" value="ECO:0007669"/>
    <property type="project" value="UniProtKB-UniPathway"/>
</dbReference>
<dbReference type="GeneID" id="54416959"/>
<evidence type="ECO:0000313" key="12">
    <source>
        <dbReference type="RefSeq" id="XP_033534293.1"/>
    </source>
</evidence>
<dbReference type="SUPFAM" id="SSF53597">
    <property type="entry name" value="Dihydrofolate reductase-like"/>
    <property type="match status" value="1"/>
</dbReference>
<dbReference type="GO" id="GO:0046655">
    <property type="term" value="P:folic acid metabolic process"/>
    <property type="evidence" value="ECO:0007669"/>
    <property type="project" value="TreeGrafter"/>
</dbReference>
<evidence type="ECO:0000256" key="3">
    <source>
        <dbReference type="ARBA" id="ARBA00018886"/>
    </source>
</evidence>
<feature type="compositionally biased region" description="Polar residues" evidence="8">
    <location>
        <begin position="101"/>
        <end position="110"/>
    </location>
</feature>
<reference evidence="12" key="3">
    <citation type="submission" date="2025-04" db="UniProtKB">
        <authorList>
            <consortium name="RefSeq"/>
        </authorList>
    </citation>
    <scope>IDENTIFICATION</scope>
    <source>
        <strain evidence="12">CBS 781.70</strain>
    </source>
</reference>
<dbReference type="Proteomes" id="UP000504638">
    <property type="component" value="Unplaced"/>
</dbReference>